<sequence>MSAHETLAAQQALRSADIDAQVEALYTQLQATAVVRDQQGGHATAERQAIRDSGLLNLSIPKVWGGSGALWSDIYKAIRRLAEADSALAHVFAFHHLQVASIQQFGNAEQHARLLKATVEQQIFWGNALNPLDKRATVTECDGGFVLQGPKSYCSGSVGSDYLLASGWHAASQSAVVVVVPSTRQGVTIVADWDAFGQRQTDSGTVQFDQVQIRHDEVLQGPGVQRTPWATLRTQVSQLILTNLYLGLAQGAFDEARHQIQHHTRPSFFSTAASASQDPYVQHRIAELWLLIRPAVLVADDAARQLDTAWAVGPTLTAQQRGEVAIAVNEAKALAHKASLEVSSQFFELTGARASSQSLGLDRFWRNARVHTLHDPIDYKYRDLGRYLLDGQFPDPTPYS</sequence>
<dbReference type="Proteomes" id="UP001268089">
    <property type="component" value="Unassembled WGS sequence"/>
</dbReference>
<dbReference type="Pfam" id="PF02771">
    <property type="entry name" value="Acyl-CoA_dh_N"/>
    <property type="match status" value="1"/>
</dbReference>
<dbReference type="RefSeq" id="WP_310343699.1">
    <property type="nucleotide sequence ID" value="NZ_JAVDXO010000006.1"/>
</dbReference>
<accession>A0ABU1ZPH5</accession>
<dbReference type="PANTHER" id="PTHR43884">
    <property type="entry name" value="ACYL-COA DEHYDROGENASE"/>
    <property type="match status" value="1"/>
</dbReference>
<dbReference type="Pfam" id="PF08028">
    <property type="entry name" value="Acyl-CoA_dh_2"/>
    <property type="match status" value="1"/>
</dbReference>
<dbReference type="PANTHER" id="PTHR43884:SF12">
    <property type="entry name" value="ISOVALERYL-COA DEHYDROGENASE, MITOCHONDRIAL-RELATED"/>
    <property type="match status" value="1"/>
</dbReference>
<protein>
    <submittedName>
        <fullName evidence="4">Alkylation response protein AidB-like acyl-CoA dehydrogenase</fullName>
    </submittedName>
</protein>
<evidence type="ECO:0000313" key="5">
    <source>
        <dbReference type="Proteomes" id="UP001268089"/>
    </source>
</evidence>
<feature type="domain" description="Acyl-CoA dehydrogenase C-terminal" evidence="3">
    <location>
        <begin position="244"/>
        <end position="375"/>
    </location>
</feature>
<dbReference type="InterPro" id="IPR046373">
    <property type="entry name" value="Acyl-CoA_Oxase/DH_mid-dom_sf"/>
</dbReference>
<name>A0ABU1ZPH5_9BURK</name>
<dbReference type="SUPFAM" id="SSF56645">
    <property type="entry name" value="Acyl-CoA dehydrogenase NM domain-like"/>
    <property type="match status" value="1"/>
</dbReference>
<evidence type="ECO:0000256" key="1">
    <source>
        <dbReference type="ARBA" id="ARBA00023002"/>
    </source>
</evidence>
<dbReference type="InterPro" id="IPR036250">
    <property type="entry name" value="AcylCo_DH-like_C"/>
</dbReference>
<dbReference type="SUPFAM" id="SSF47203">
    <property type="entry name" value="Acyl-CoA dehydrogenase C-terminal domain-like"/>
    <property type="match status" value="1"/>
</dbReference>
<reference evidence="4 5" key="1">
    <citation type="submission" date="2023-07" db="EMBL/GenBank/DDBJ databases">
        <title>Sorghum-associated microbial communities from plants grown in Nebraska, USA.</title>
        <authorList>
            <person name="Schachtman D."/>
        </authorList>
    </citation>
    <scope>NUCLEOTIDE SEQUENCE [LARGE SCALE GENOMIC DNA]</scope>
    <source>
        <strain evidence="4 5">BE308</strain>
    </source>
</reference>
<evidence type="ECO:0000259" key="2">
    <source>
        <dbReference type="Pfam" id="PF02771"/>
    </source>
</evidence>
<dbReference type="InterPro" id="IPR013786">
    <property type="entry name" value="AcylCoA_DH/ox_N"/>
</dbReference>
<keyword evidence="1" id="KW-0560">Oxidoreductase</keyword>
<dbReference type="EMBL" id="JAVDXO010000006">
    <property type="protein sequence ID" value="MDR7307432.1"/>
    <property type="molecule type" value="Genomic_DNA"/>
</dbReference>
<keyword evidence="5" id="KW-1185">Reference proteome</keyword>
<evidence type="ECO:0000259" key="3">
    <source>
        <dbReference type="Pfam" id="PF08028"/>
    </source>
</evidence>
<proteinExistence type="predicted"/>
<dbReference type="Gene3D" id="2.40.110.10">
    <property type="entry name" value="Butyryl-CoA Dehydrogenase, subunit A, domain 2"/>
    <property type="match status" value="1"/>
</dbReference>
<dbReference type="PIRSF" id="PIRSF016578">
    <property type="entry name" value="HsaA"/>
    <property type="match status" value="1"/>
</dbReference>
<gene>
    <name evidence="4" type="ORF">J2X15_002719</name>
</gene>
<dbReference type="Gene3D" id="1.20.140.10">
    <property type="entry name" value="Butyryl-CoA Dehydrogenase, subunit A, domain 3"/>
    <property type="match status" value="1"/>
</dbReference>
<organism evidence="4 5">
    <name type="scientific">Rhodoferax saidenbachensis</name>
    <dbReference type="NCBI Taxonomy" id="1484693"/>
    <lineage>
        <taxon>Bacteria</taxon>
        <taxon>Pseudomonadati</taxon>
        <taxon>Pseudomonadota</taxon>
        <taxon>Betaproteobacteria</taxon>
        <taxon>Burkholderiales</taxon>
        <taxon>Comamonadaceae</taxon>
        <taxon>Rhodoferax</taxon>
    </lineage>
</organism>
<dbReference type="InterPro" id="IPR037069">
    <property type="entry name" value="AcylCoA_DH/ox_N_sf"/>
</dbReference>
<evidence type="ECO:0000313" key="4">
    <source>
        <dbReference type="EMBL" id="MDR7307432.1"/>
    </source>
</evidence>
<dbReference type="Gene3D" id="1.10.540.10">
    <property type="entry name" value="Acyl-CoA dehydrogenase/oxidase, N-terminal domain"/>
    <property type="match status" value="1"/>
</dbReference>
<dbReference type="InterPro" id="IPR013107">
    <property type="entry name" value="Acyl-CoA_DH_C"/>
</dbReference>
<dbReference type="InterPro" id="IPR009100">
    <property type="entry name" value="AcylCoA_DH/oxidase_NM_dom_sf"/>
</dbReference>
<feature type="domain" description="Acyl-CoA dehydrogenase/oxidase N-terminal" evidence="2">
    <location>
        <begin position="35"/>
        <end position="119"/>
    </location>
</feature>
<comment type="caution">
    <text evidence="4">The sequence shown here is derived from an EMBL/GenBank/DDBJ whole genome shotgun (WGS) entry which is preliminary data.</text>
</comment>